<feature type="domain" description="Peptidase C45 hydrolase" evidence="1">
    <location>
        <begin position="106"/>
        <end position="334"/>
    </location>
</feature>
<dbReference type="InterPro" id="IPR047794">
    <property type="entry name" value="C45_proenzyme-like"/>
</dbReference>
<evidence type="ECO:0000259" key="1">
    <source>
        <dbReference type="Pfam" id="PF03417"/>
    </source>
</evidence>
<name>A0A6M0H2J8_9CLOT</name>
<dbReference type="SUPFAM" id="SSF56235">
    <property type="entry name" value="N-terminal nucleophile aminohydrolases (Ntn hydrolases)"/>
    <property type="match status" value="1"/>
</dbReference>
<dbReference type="Proteomes" id="UP000481872">
    <property type="component" value="Unassembled WGS sequence"/>
</dbReference>
<evidence type="ECO:0000313" key="2">
    <source>
        <dbReference type="EMBL" id="NEU04829.1"/>
    </source>
</evidence>
<gene>
    <name evidence="2" type="ORF">G3M99_08170</name>
</gene>
<sequence length="369" mass="41907">MKRTKTYLKNFVGTSYEVGTQIGNWILSQPDLLKRVILPPKAYPQSKLTEIFNLLNKYCSGVNEEIKGFVDTVGISKEQAIFYAMTYLERGCSLMAAVSNKIETGHTLMARNYDFNDEMEEMCFAYTAIKGKYRYIGSTLNLFGRCDGMNEYGLAACKASNGLPVGNFEGGQKAGVTGFSFWVVIRSILENCKNVDEAIVWAMNAPIGYNINLMLSDSNNKIALLQCIDGHKAYRILDNASKESFLISTNHAILPEIKPYEKMLIENSVIRYKTIEKMFSEKEKISVQDLKVILSTSYPQGLCCHYYPEFFGTLRSMLFNTTEKKIEMTFGSPQVNNWKIFTVEKLQEQEIIVNLPCEKVGTDFYNITY</sequence>
<dbReference type="Gene3D" id="3.60.60.10">
    <property type="entry name" value="Penicillin V Acylase, Chain A"/>
    <property type="match status" value="1"/>
</dbReference>
<organism evidence="2 3">
    <name type="scientific">Clostridium senegalense</name>
    <dbReference type="NCBI Taxonomy" id="1465809"/>
    <lineage>
        <taxon>Bacteria</taxon>
        <taxon>Bacillati</taxon>
        <taxon>Bacillota</taxon>
        <taxon>Clostridia</taxon>
        <taxon>Eubacteriales</taxon>
        <taxon>Clostridiaceae</taxon>
        <taxon>Clostridium</taxon>
    </lineage>
</organism>
<dbReference type="Pfam" id="PF03417">
    <property type="entry name" value="AAT"/>
    <property type="match status" value="1"/>
</dbReference>
<dbReference type="CDD" id="cd01935">
    <property type="entry name" value="Ntn_CGH_like"/>
    <property type="match status" value="1"/>
</dbReference>
<keyword evidence="3" id="KW-1185">Reference proteome</keyword>
<dbReference type="InterPro" id="IPR005079">
    <property type="entry name" value="Peptidase_C45_hydrolase"/>
</dbReference>
<dbReference type="RefSeq" id="WP_199869794.1">
    <property type="nucleotide sequence ID" value="NZ_JAAGPU010000013.1"/>
</dbReference>
<dbReference type="PANTHER" id="PTHR34180:SF1">
    <property type="entry name" value="BETA-ALANYL-DOPAMINE_CARCININE HYDROLASE"/>
    <property type="match status" value="1"/>
</dbReference>
<evidence type="ECO:0000313" key="3">
    <source>
        <dbReference type="Proteomes" id="UP000481872"/>
    </source>
</evidence>
<dbReference type="NCBIfam" id="NF040521">
    <property type="entry name" value="C45_proenzyme"/>
    <property type="match status" value="1"/>
</dbReference>
<dbReference type="EMBL" id="JAAGPU010000013">
    <property type="protein sequence ID" value="NEU04829.1"/>
    <property type="molecule type" value="Genomic_DNA"/>
</dbReference>
<protein>
    <submittedName>
        <fullName evidence="2">Peptidase C45</fullName>
    </submittedName>
</protein>
<dbReference type="InterPro" id="IPR047801">
    <property type="entry name" value="Peptidase_C45"/>
</dbReference>
<dbReference type="InterPro" id="IPR029055">
    <property type="entry name" value="Ntn_hydrolases_N"/>
</dbReference>
<proteinExistence type="predicted"/>
<accession>A0A6M0H2J8</accession>
<dbReference type="AlphaFoldDB" id="A0A6M0H2J8"/>
<dbReference type="PANTHER" id="PTHR34180">
    <property type="entry name" value="PEPTIDASE C45"/>
    <property type="match status" value="1"/>
</dbReference>
<reference evidence="2 3" key="1">
    <citation type="submission" date="2020-02" db="EMBL/GenBank/DDBJ databases">
        <title>Genome assembly of a novel Clostridium senegalense strain.</title>
        <authorList>
            <person name="Gupta T.B."/>
            <person name="Jauregui R."/>
            <person name="Maclean P."/>
            <person name="Nawarathana A."/>
            <person name="Brightwell G."/>
        </authorList>
    </citation>
    <scope>NUCLEOTIDE SEQUENCE [LARGE SCALE GENOMIC DNA]</scope>
    <source>
        <strain evidence="2 3">AGRFS4</strain>
    </source>
</reference>
<comment type="caution">
    <text evidence="2">The sequence shown here is derived from an EMBL/GenBank/DDBJ whole genome shotgun (WGS) entry which is preliminary data.</text>
</comment>